<comment type="caution">
    <text evidence="6">The sequence shown here is derived from an EMBL/GenBank/DDBJ whole genome shotgun (WGS) entry which is preliminary data.</text>
</comment>
<name>A0A6L8W9B7_9PROT</name>
<keyword evidence="3" id="KW-0597">Phosphoprotein</keyword>
<evidence type="ECO:0000259" key="5">
    <source>
        <dbReference type="PROSITE" id="PS50075"/>
    </source>
</evidence>
<dbReference type="InterPro" id="IPR045851">
    <property type="entry name" value="AMP-bd_C_sf"/>
</dbReference>
<dbReference type="Proteomes" id="UP000476030">
    <property type="component" value="Unassembled WGS sequence"/>
</dbReference>
<accession>A0A6L8W9B7</accession>
<dbReference type="InterPro" id="IPR000873">
    <property type="entry name" value="AMP-dep_synth/lig_dom"/>
</dbReference>
<proteinExistence type="inferred from homology"/>
<keyword evidence="7" id="KW-1185">Reference proteome</keyword>
<dbReference type="GO" id="GO:0006631">
    <property type="term" value="P:fatty acid metabolic process"/>
    <property type="evidence" value="ECO:0007669"/>
    <property type="project" value="TreeGrafter"/>
</dbReference>
<dbReference type="Gene3D" id="3.30.300.30">
    <property type="match status" value="1"/>
</dbReference>
<keyword evidence="4" id="KW-0436">Ligase</keyword>
<dbReference type="PANTHER" id="PTHR43201">
    <property type="entry name" value="ACYL-COA SYNTHETASE"/>
    <property type="match status" value="1"/>
</dbReference>
<evidence type="ECO:0000256" key="1">
    <source>
        <dbReference type="ARBA" id="ARBA00006432"/>
    </source>
</evidence>
<reference evidence="6 7" key="1">
    <citation type="submission" date="2019-12" db="EMBL/GenBank/DDBJ databases">
        <title>Snethiella sp. nov. sp. isolated from sea sand.</title>
        <authorList>
            <person name="Kim J."/>
            <person name="Jeong S.E."/>
            <person name="Jung H.S."/>
            <person name="Jeon C.O."/>
        </authorList>
    </citation>
    <scope>NUCLEOTIDE SEQUENCE [LARGE SCALE GENOMIC DNA]</scope>
    <source>
        <strain evidence="6 7">DP05</strain>
    </source>
</reference>
<evidence type="ECO:0000313" key="7">
    <source>
        <dbReference type="Proteomes" id="UP000476030"/>
    </source>
</evidence>
<dbReference type="PANTHER" id="PTHR43201:SF5">
    <property type="entry name" value="MEDIUM-CHAIN ACYL-COA LIGASE ACSF2, MITOCHONDRIAL"/>
    <property type="match status" value="1"/>
</dbReference>
<dbReference type="EMBL" id="WTUW01000002">
    <property type="protein sequence ID" value="MZR31685.1"/>
    <property type="molecule type" value="Genomic_DNA"/>
</dbReference>
<dbReference type="SUPFAM" id="SSF47336">
    <property type="entry name" value="ACP-like"/>
    <property type="match status" value="1"/>
</dbReference>
<comment type="similarity">
    <text evidence="1">Belongs to the ATP-dependent AMP-binding enzyme family.</text>
</comment>
<dbReference type="InterPro" id="IPR029058">
    <property type="entry name" value="AB_hydrolase_fold"/>
</dbReference>
<evidence type="ECO:0000256" key="2">
    <source>
        <dbReference type="ARBA" id="ARBA00022450"/>
    </source>
</evidence>
<sequence length="875" mass="96893">MDTFRTFNDVISFWADKSPKAAVLLGPDQIPLDYQSLQKLVTDFGKELAGSGFGRNDRIAVIHSGGAEMAASLIGVCCNATVAPFNPAMSAGEFYLHFQDKKIKALAIEKDLPSQAREAAEKLGIAIIDIIQADPACAGKVRLASENARQSGIVPEAVQADDVLVVFTTSGTTSYGKIVPLPHRIALPRVKNMGQMLNFTSQDCILNIMPLFHTGGFAAGMLTTIFSGGSFFPVKNNDVDMLFHCLRSSKPTVIAGGYTVFHSIERKAQDYPEIVQAAKSSLRMLRTGTGHLDQKIAESLESIFETPVVEAYGSAETSFMACTGLPPAPRKTGSVGQPDRNRVFVVDKNGDPVPVFERGEIVVPRETAFEGYENNPAANREAFSERWYHTGDEGYLDEDGFLFITGRIKEMINRGGIKIIPTEVDQAAMKHDAIREAVSFPLPHKTLGEDIALCVVVESGKSISEGDLKNFLKNHLIPNKIPSRIVFVDEIPKGPTGKAQRRKLNQQLQVLTQDTADSASLRKDEQLTADTLKMQNIWQEVLGTSDIGLDDNFFALGGDSLQAVDLFLRIEKVLGRRLPRDILFEAGTIREMARLIEEGLSSSCVVPIQPKGNRPPLFFIHPIGGEVLGYRELARHLNDDQPFYGIQQFQSNENTSRYSSLDDMADYYLDEIRQVQPKGPYYLGGHSFGGLVAFLLAQKFSALGEETALLALLDTYLPSRKRYVSPAQWMSLHYKIWADLPLLEKPGYIFERFRNISIGLKKLIKLKFMAVSNRDPSISKTSPADVISYQDINALNVRKFRPTPYVGNAILFRTELPVSLHPDVHNEWQNLIEGRLEICDIPGGHVQIMEEPNVSLLAAKLTYFLNKVQREKPSA</sequence>
<dbReference type="Gene3D" id="3.40.50.1820">
    <property type="entry name" value="alpha/beta hydrolase"/>
    <property type="match status" value="1"/>
</dbReference>
<evidence type="ECO:0000256" key="3">
    <source>
        <dbReference type="ARBA" id="ARBA00022553"/>
    </source>
</evidence>
<dbReference type="InterPro" id="IPR020806">
    <property type="entry name" value="PKS_PP-bd"/>
</dbReference>
<dbReference type="SMART" id="SM00823">
    <property type="entry name" value="PKS_PP"/>
    <property type="match status" value="1"/>
</dbReference>
<dbReference type="Pfam" id="PF00975">
    <property type="entry name" value="Thioesterase"/>
    <property type="match status" value="1"/>
</dbReference>
<dbReference type="InterPro" id="IPR036736">
    <property type="entry name" value="ACP-like_sf"/>
</dbReference>
<dbReference type="Gene3D" id="3.40.50.12780">
    <property type="entry name" value="N-terminal domain of ligase-like"/>
    <property type="match status" value="1"/>
</dbReference>
<dbReference type="RefSeq" id="WP_161316163.1">
    <property type="nucleotide sequence ID" value="NZ_WTUW01000002.1"/>
</dbReference>
<feature type="domain" description="Carrier" evidence="5">
    <location>
        <begin position="525"/>
        <end position="600"/>
    </location>
</feature>
<evidence type="ECO:0000256" key="4">
    <source>
        <dbReference type="ARBA" id="ARBA00022598"/>
    </source>
</evidence>
<dbReference type="PROSITE" id="PS50075">
    <property type="entry name" value="CARRIER"/>
    <property type="match status" value="1"/>
</dbReference>
<dbReference type="InterPro" id="IPR042099">
    <property type="entry name" value="ANL_N_sf"/>
</dbReference>
<dbReference type="GO" id="GO:0031177">
    <property type="term" value="F:phosphopantetheine binding"/>
    <property type="evidence" value="ECO:0007669"/>
    <property type="project" value="InterPro"/>
</dbReference>
<dbReference type="AlphaFoldDB" id="A0A6L8W9B7"/>
<keyword evidence="2" id="KW-0596">Phosphopantetheine</keyword>
<gene>
    <name evidence="6" type="ORF">GQE98_13670</name>
</gene>
<dbReference type="Pfam" id="PF00501">
    <property type="entry name" value="AMP-binding"/>
    <property type="match status" value="1"/>
</dbReference>
<dbReference type="Gene3D" id="1.10.1200.10">
    <property type="entry name" value="ACP-like"/>
    <property type="match status" value="1"/>
</dbReference>
<organism evidence="6 7">
    <name type="scientific">Sneathiella litorea</name>
    <dbReference type="NCBI Taxonomy" id="2606216"/>
    <lineage>
        <taxon>Bacteria</taxon>
        <taxon>Pseudomonadati</taxon>
        <taxon>Pseudomonadota</taxon>
        <taxon>Alphaproteobacteria</taxon>
        <taxon>Sneathiellales</taxon>
        <taxon>Sneathiellaceae</taxon>
        <taxon>Sneathiella</taxon>
    </lineage>
</organism>
<dbReference type="SUPFAM" id="SSF56801">
    <property type="entry name" value="Acetyl-CoA synthetase-like"/>
    <property type="match status" value="1"/>
</dbReference>
<dbReference type="InterPro" id="IPR009081">
    <property type="entry name" value="PP-bd_ACP"/>
</dbReference>
<dbReference type="GO" id="GO:0031956">
    <property type="term" value="F:medium-chain fatty acid-CoA ligase activity"/>
    <property type="evidence" value="ECO:0007669"/>
    <property type="project" value="TreeGrafter"/>
</dbReference>
<dbReference type="SUPFAM" id="SSF53474">
    <property type="entry name" value="alpha/beta-Hydrolases"/>
    <property type="match status" value="1"/>
</dbReference>
<dbReference type="Pfam" id="PF00550">
    <property type="entry name" value="PP-binding"/>
    <property type="match status" value="1"/>
</dbReference>
<protein>
    <submittedName>
        <fullName evidence="6">AMP-binding protein</fullName>
    </submittedName>
</protein>
<dbReference type="Pfam" id="PF13193">
    <property type="entry name" value="AMP-binding_C"/>
    <property type="match status" value="1"/>
</dbReference>
<dbReference type="InterPro" id="IPR025110">
    <property type="entry name" value="AMP-bd_C"/>
</dbReference>
<evidence type="ECO:0000313" key="6">
    <source>
        <dbReference type="EMBL" id="MZR31685.1"/>
    </source>
</evidence>
<dbReference type="InterPro" id="IPR001031">
    <property type="entry name" value="Thioesterase"/>
</dbReference>